<name>A0A0L9VKI1_PHAAN</name>
<dbReference type="OMA" id="EYIGQFT"/>
<feature type="compositionally biased region" description="Low complexity" evidence="1">
    <location>
        <begin position="789"/>
        <end position="799"/>
    </location>
</feature>
<dbReference type="AlphaFoldDB" id="A0A0L9VKI1"/>
<evidence type="ECO:0000256" key="1">
    <source>
        <dbReference type="SAM" id="MobiDB-lite"/>
    </source>
</evidence>
<gene>
    <name evidence="2" type="ORF">LR48_Vigan10g136500</name>
</gene>
<protein>
    <recommendedName>
        <fullName evidence="4">GIGANTEA</fullName>
    </recommendedName>
</protein>
<evidence type="ECO:0000313" key="3">
    <source>
        <dbReference type="Proteomes" id="UP000053144"/>
    </source>
</evidence>
<evidence type="ECO:0000313" key="2">
    <source>
        <dbReference type="EMBL" id="KOM55473.1"/>
    </source>
</evidence>
<dbReference type="InterPro" id="IPR026211">
    <property type="entry name" value="GIGANTEA"/>
</dbReference>
<dbReference type="GO" id="GO:0006950">
    <property type="term" value="P:response to stress"/>
    <property type="evidence" value="ECO:0007669"/>
    <property type="project" value="TreeGrafter"/>
</dbReference>
<dbReference type="GO" id="GO:0005634">
    <property type="term" value="C:nucleus"/>
    <property type="evidence" value="ECO:0007669"/>
    <property type="project" value="TreeGrafter"/>
</dbReference>
<organism evidence="2 3">
    <name type="scientific">Phaseolus angularis</name>
    <name type="common">Azuki bean</name>
    <name type="synonym">Vigna angularis</name>
    <dbReference type="NCBI Taxonomy" id="3914"/>
    <lineage>
        <taxon>Eukaryota</taxon>
        <taxon>Viridiplantae</taxon>
        <taxon>Streptophyta</taxon>
        <taxon>Embryophyta</taxon>
        <taxon>Tracheophyta</taxon>
        <taxon>Spermatophyta</taxon>
        <taxon>Magnoliopsida</taxon>
        <taxon>eudicotyledons</taxon>
        <taxon>Gunneridae</taxon>
        <taxon>Pentapetalae</taxon>
        <taxon>rosids</taxon>
        <taxon>fabids</taxon>
        <taxon>Fabales</taxon>
        <taxon>Fabaceae</taxon>
        <taxon>Papilionoideae</taxon>
        <taxon>50 kb inversion clade</taxon>
        <taxon>NPAAA clade</taxon>
        <taxon>indigoferoid/millettioid clade</taxon>
        <taxon>Phaseoleae</taxon>
        <taxon>Vigna</taxon>
    </lineage>
</organism>
<dbReference type="GO" id="GO:0048586">
    <property type="term" value="P:regulation of long-day photoperiodism, flowering"/>
    <property type="evidence" value="ECO:0007669"/>
    <property type="project" value="TreeGrafter"/>
</dbReference>
<proteinExistence type="predicted"/>
<reference evidence="3" key="1">
    <citation type="journal article" date="2015" name="Proc. Natl. Acad. Sci. U.S.A.">
        <title>Genome sequencing of adzuki bean (Vigna angularis) provides insight into high starch and low fat accumulation and domestication.</title>
        <authorList>
            <person name="Yang K."/>
            <person name="Tian Z."/>
            <person name="Chen C."/>
            <person name="Luo L."/>
            <person name="Zhao B."/>
            <person name="Wang Z."/>
            <person name="Yu L."/>
            <person name="Li Y."/>
            <person name="Sun Y."/>
            <person name="Li W."/>
            <person name="Chen Y."/>
            <person name="Li Y."/>
            <person name="Zhang Y."/>
            <person name="Ai D."/>
            <person name="Zhao J."/>
            <person name="Shang C."/>
            <person name="Ma Y."/>
            <person name="Wu B."/>
            <person name="Wang M."/>
            <person name="Gao L."/>
            <person name="Sun D."/>
            <person name="Zhang P."/>
            <person name="Guo F."/>
            <person name="Wang W."/>
            <person name="Li Y."/>
            <person name="Wang J."/>
            <person name="Varshney R.K."/>
            <person name="Wang J."/>
            <person name="Ling H.Q."/>
            <person name="Wan P."/>
        </authorList>
    </citation>
    <scope>NUCLEOTIDE SEQUENCE</scope>
    <source>
        <strain evidence="3">cv. Jingnong 6</strain>
    </source>
</reference>
<dbReference type="PANTHER" id="PTHR36319:SF1">
    <property type="entry name" value="PROTEIN GIGANTEA"/>
    <property type="match status" value="1"/>
</dbReference>
<feature type="region of interest" description="Disordered" evidence="1">
    <location>
        <begin position="781"/>
        <end position="810"/>
    </location>
</feature>
<evidence type="ECO:0008006" key="4">
    <source>
        <dbReference type="Google" id="ProtNLM"/>
    </source>
</evidence>
<sequence length="1108" mass="122093">SVSMAASSERWIDRLQFSSLFWPPPLEDQQRKDQIAAYVEYIGQFTSEQFPDDIAELIRNRYPSKEMLLFDDVLAVLVLHHPEHGHAVMLPIISCIIDGTLVYDKTSPPFASFISLVCPKKENEYSEQWALACGEILRILTLYNRPIYKTERQGCEAEGSSGGSHAMANDSVYEESGRNSMMQQEKKPIRPLSPWITDILLAAPLGIRSDYFRWCSGVMGKYAAGELQPPTIVSARGSGKHPQLMPPTPRWAVANGAGVILSVCDDEVARYETATLTAAAVPALLLPPPTTALDEHLVAGLPALEPYARLFHRYYAIATPSATQRLLLGLLEAPPSWAPDALDAAVQLVELLRAAEEYACGIRLPRNWMHFHFLRAIGTAMSMRSGVAADAAAALLFRVLSQPALLFPPLRQVDGVEVQHQPLGGYISSDRKQIEAGAAEATIEATAQGIASMLCAHGSEVEWRICTIWEAAYGLIPLNSSAVDLPEIVVATPLQPPILSWNLYIPLLKVLEYLPRGSPSEACLMKIFVATVEAILQRTFPAESISDQKRKTRYYFVGSASKSLAVAELRTMVHSLFLESCASVELASRLLFVVLTVCVSHEVQFNGSKKPRGEDNYLEEVIEDLLAVSESQKETKKRKMKKQGPVAAFDSYVLAAVCALACELQLFPMISRGDNRSVPNKVEKIAMPVKIDGSSHALQKCIDSAIRHTHRILAILEALFSLKPSSVGTSWSYSSNEIVAAAMVAAHISELFRRSKACMRALSVLMRCKWDDEIHSRASSFHLDPGQTSTSSSIDSSPSELGKRCDRTSYSNEASGFDASDLANFLTMDRHIGFNCSAQIFLRSRLAEKQELCFSVVSLLWQKLIASPDTQPCAESTSAQQGWRQVVDALCKVVSASPMKAATAVVLQADKELQPWIAKDDNIGQKMWRINQRIVKLIIELMRNHDSLESLVVVASASDLLLRATDGILVDGEACTLPQLKLLEATAKAIQPVIELGESGFAVADGLSNLLKCRLPATIRCLSHPSAHVRALSTSVLRDILHTCSIRYSPKRPQKNDIRNQYFNLDVIDWRADIEKCFTWEAHNQLSNGMSTEYLSTAARDLGFSISI</sequence>
<dbReference type="STRING" id="3914.A0A0L9VKI1"/>
<dbReference type="PANTHER" id="PTHR36319">
    <property type="entry name" value="PROTEIN GIGANTEA"/>
    <property type="match status" value="1"/>
</dbReference>
<dbReference type="EMBL" id="CM003380">
    <property type="protein sequence ID" value="KOM55473.1"/>
    <property type="molecule type" value="Genomic_DNA"/>
</dbReference>
<dbReference type="Gramene" id="KOM55473">
    <property type="protein sequence ID" value="KOM55473"/>
    <property type="gene ID" value="LR48_Vigan10g136500"/>
</dbReference>
<dbReference type="PRINTS" id="PR02081">
    <property type="entry name" value="GIGANTEA"/>
</dbReference>
<feature type="non-terminal residue" evidence="2">
    <location>
        <position position="1"/>
    </location>
</feature>
<dbReference type="GO" id="GO:0042752">
    <property type="term" value="P:regulation of circadian rhythm"/>
    <property type="evidence" value="ECO:0007669"/>
    <property type="project" value="TreeGrafter"/>
</dbReference>
<accession>A0A0L9VKI1</accession>
<dbReference type="Proteomes" id="UP000053144">
    <property type="component" value="Chromosome 10"/>
</dbReference>